<dbReference type="PANTHER" id="PTHR33204:SF29">
    <property type="entry name" value="TRANSCRIPTIONAL REGULATOR"/>
    <property type="match status" value="1"/>
</dbReference>
<comment type="caution">
    <text evidence="5">The sequence shown here is derived from an EMBL/GenBank/DDBJ whole genome shotgun (WGS) entry which is preliminary data.</text>
</comment>
<evidence type="ECO:0000256" key="2">
    <source>
        <dbReference type="ARBA" id="ARBA00023125"/>
    </source>
</evidence>
<dbReference type="OrthoDB" id="769662at2"/>
<keyword evidence="6" id="KW-1185">Reference proteome</keyword>
<name>A0A2D0MZL9_FLAN2</name>
<evidence type="ECO:0000313" key="5">
    <source>
        <dbReference type="EMBL" id="PHN01578.1"/>
    </source>
</evidence>
<proteinExistence type="predicted"/>
<evidence type="ECO:0000313" key="6">
    <source>
        <dbReference type="Proteomes" id="UP000223913"/>
    </source>
</evidence>
<gene>
    <name evidence="5" type="ORF">CRP01_36375</name>
</gene>
<dbReference type="CDD" id="cd00090">
    <property type="entry name" value="HTH_ARSR"/>
    <property type="match status" value="1"/>
</dbReference>
<keyword evidence="3" id="KW-0804">Transcription</keyword>
<dbReference type="InterPro" id="IPR002577">
    <property type="entry name" value="HTH_HxlR"/>
</dbReference>
<dbReference type="GO" id="GO:0003677">
    <property type="term" value="F:DNA binding"/>
    <property type="evidence" value="ECO:0007669"/>
    <property type="project" value="UniProtKB-KW"/>
</dbReference>
<sequence length="114" mass="13341">MDHQECHQHLNAIEDAVYVIGGKWKLRIILSLQQQALRFNEIQREVGGISAKVLSNELKDLEENGFVKRREYPGFPMKVVYELTDYSNSLKSVMIELSQWGRSHKEFIKRNHQA</sequence>
<evidence type="ECO:0000259" key="4">
    <source>
        <dbReference type="PROSITE" id="PS51118"/>
    </source>
</evidence>
<keyword evidence="2" id="KW-0238">DNA-binding</keyword>
<reference evidence="5 6" key="1">
    <citation type="submission" date="2017-10" db="EMBL/GenBank/DDBJ databases">
        <title>The draft genome sequence of Lewinella nigricans NBRC 102662.</title>
        <authorList>
            <person name="Wang K."/>
        </authorList>
    </citation>
    <scope>NUCLEOTIDE SEQUENCE [LARGE SCALE GENOMIC DNA]</scope>
    <source>
        <strain evidence="5 6">NBRC 102662</strain>
    </source>
</reference>
<dbReference type="PROSITE" id="PS51118">
    <property type="entry name" value="HTH_HXLR"/>
    <property type="match status" value="1"/>
</dbReference>
<dbReference type="EMBL" id="PDUD01000052">
    <property type="protein sequence ID" value="PHN01578.1"/>
    <property type="molecule type" value="Genomic_DNA"/>
</dbReference>
<dbReference type="SUPFAM" id="SSF46785">
    <property type="entry name" value="Winged helix' DNA-binding domain"/>
    <property type="match status" value="1"/>
</dbReference>
<protein>
    <submittedName>
        <fullName evidence="5">Transcriptional regulator</fullName>
    </submittedName>
</protein>
<dbReference type="Proteomes" id="UP000223913">
    <property type="component" value="Unassembled WGS sequence"/>
</dbReference>
<dbReference type="Pfam" id="PF01638">
    <property type="entry name" value="HxlR"/>
    <property type="match status" value="1"/>
</dbReference>
<dbReference type="AlphaFoldDB" id="A0A2D0MZL9"/>
<evidence type="ECO:0000256" key="1">
    <source>
        <dbReference type="ARBA" id="ARBA00023015"/>
    </source>
</evidence>
<keyword evidence="1" id="KW-0805">Transcription regulation</keyword>
<feature type="domain" description="HTH hxlR-type" evidence="4">
    <location>
        <begin position="6"/>
        <end position="109"/>
    </location>
</feature>
<dbReference type="RefSeq" id="WP_099155011.1">
    <property type="nucleotide sequence ID" value="NZ_PDUD01000052.1"/>
</dbReference>
<dbReference type="GO" id="GO:0006355">
    <property type="term" value="P:regulation of DNA-templated transcription"/>
    <property type="evidence" value="ECO:0007669"/>
    <property type="project" value="UniProtKB-ARBA"/>
</dbReference>
<dbReference type="InterPro" id="IPR036390">
    <property type="entry name" value="WH_DNA-bd_sf"/>
</dbReference>
<organism evidence="5 6">
    <name type="scientific">Flavilitoribacter nigricans (strain ATCC 23147 / DSM 23189 / NBRC 102662 / NCIMB 1420 / SS-2)</name>
    <name type="common">Lewinella nigricans</name>
    <dbReference type="NCBI Taxonomy" id="1122177"/>
    <lineage>
        <taxon>Bacteria</taxon>
        <taxon>Pseudomonadati</taxon>
        <taxon>Bacteroidota</taxon>
        <taxon>Saprospiria</taxon>
        <taxon>Saprospirales</taxon>
        <taxon>Lewinellaceae</taxon>
        <taxon>Flavilitoribacter</taxon>
    </lineage>
</organism>
<dbReference type="InterPro" id="IPR036388">
    <property type="entry name" value="WH-like_DNA-bd_sf"/>
</dbReference>
<dbReference type="Gene3D" id="1.10.10.10">
    <property type="entry name" value="Winged helix-like DNA-binding domain superfamily/Winged helix DNA-binding domain"/>
    <property type="match status" value="1"/>
</dbReference>
<dbReference type="PANTHER" id="PTHR33204">
    <property type="entry name" value="TRANSCRIPTIONAL REGULATOR, MARR FAMILY"/>
    <property type="match status" value="1"/>
</dbReference>
<evidence type="ECO:0000256" key="3">
    <source>
        <dbReference type="ARBA" id="ARBA00023163"/>
    </source>
</evidence>
<accession>A0A2D0MZL9</accession>
<dbReference type="InterPro" id="IPR011991">
    <property type="entry name" value="ArsR-like_HTH"/>
</dbReference>